<organism evidence="1 2">
    <name type="scientific">Meganyctiphanes norvegica</name>
    <name type="common">Northern krill</name>
    <name type="synonym">Thysanopoda norvegica</name>
    <dbReference type="NCBI Taxonomy" id="48144"/>
    <lineage>
        <taxon>Eukaryota</taxon>
        <taxon>Metazoa</taxon>
        <taxon>Ecdysozoa</taxon>
        <taxon>Arthropoda</taxon>
        <taxon>Crustacea</taxon>
        <taxon>Multicrustacea</taxon>
        <taxon>Malacostraca</taxon>
        <taxon>Eumalacostraca</taxon>
        <taxon>Eucarida</taxon>
        <taxon>Euphausiacea</taxon>
        <taxon>Euphausiidae</taxon>
        <taxon>Meganyctiphanes</taxon>
    </lineage>
</organism>
<dbReference type="Proteomes" id="UP001497623">
    <property type="component" value="Unassembled WGS sequence"/>
</dbReference>
<comment type="caution">
    <text evidence="1">The sequence shown here is derived from an EMBL/GenBank/DDBJ whole genome shotgun (WGS) entry which is preliminary data.</text>
</comment>
<accession>A0AAV2SQJ6</accession>
<dbReference type="AlphaFoldDB" id="A0AAV2SQJ6"/>
<gene>
    <name evidence="1" type="ORF">MNOR_LOCUS39518</name>
</gene>
<name>A0AAV2SQJ6_MEGNR</name>
<protein>
    <submittedName>
        <fullName evidence="1">Uncharacterized protein</fullName>
    </submittedName>
</protein>
<evidence type="ECO:0000313" key="1">
    <source>
        <dbReference type="EMBL" id="CAL4226973.1"/>
    </source>
</evidence>
<keyword evidence="2" id="KW-1185">Reference proteome</keyword>
<feature type="non-terminal residue" evidence="1">
    <location>
        <position position="1"/>
    </location>
</feature>
<dbReference type="EMBL" id="CAXKWB010103952">
    <property type="protein sequence ID" value="CAL4226973.1"/>
    <property type="molecule type" value="Genomic_DNA"/>
</dbReference>
<evidence type="ECO:0000313" key="2">
    <source>
        <dbReference type="Proteomes" id="UP001497623"/>
    </source>
</evidence>
<sequence>QQVGDCVAIDWQCRMVEAHLDTDDVVYVNPSTTEGHDAPKVDVSVDPCANGLISPLNTNISGWRQLNVTYTMHEIEPMNVVNEFSLHTITAFEGNNVLFNKTLVHPYSCQNSPVKVRIYHSLVSLNCEPIGGAGSNMSGTEAYKLVSVMCLSVLIRMFITCS</sequence>
<reference evidence="1 2" key="1">
    <citation type="submission" date="2024-05" db="EMBL/GenBank/DDBJ databases">
        <authorList>
            <person name="Wallberg A."/>
        </authorList>
    </citation>
    <scope>NUCLEOTIDE SEQUENCE [LARGE SCALE GENOMIC DNA]</scope>
</reference>
<proteinExistence type="predicted"/>